<proteinExistence type="predicted"/>
<name>A0A9P7KAC7_9AGAR</name>
<dbReference type="AlphaFoldDB" id="A0A9P7KAC7"/>
<evidence type="ECO:0000256" key="1">
    <source>
        <dbReference type="SAM" id="MobiDB-lite"/>
    </source>
</evidence>
<dbReference type="OrthoDB" id="2726318at2759"/>
<feature type="compositionally biased region" description="Low complexity" evidence="1">
    <location>
        <begin position="58"/>
        <end position="67"/>
    </location>
</feature>
<organism evidence="2 3">
    <name type="scientific">Asterophora parasitica</name>
    <dbReference type="NCBI Taxonomy" id="117018"/>
    <lineage>
        <taxon>Eukaryota</taxon>
        <taxon>Fungi</taxon>
        <taxon>Dikarya</taxon>
        <taxon>Basidiomycota</taxon>
        <taxon>Agaricomycotina</taxon>
        <taxon>Agaricomycetes</taxon>
        <taxon>Agaricomycetidae</taxon>
        <taxon>Agaricales</taxon>
        <taxon>Tricholomatineae</taxon>
        <taxon>Lyophyllaceae</taxon>
        <taxon>Asterophora</taxon>
    </lineage>
</organism>
<feature type="compositionally biased region" description="Basic and acidic residues" evidence="1">
    <location>
        <begin position="93"/>
        <end position="103"/>
    </location>
</feature>
<accession>A0A9P7KAC7</accession>
<feature type="region of interest" description="Disordered" evidence="1">
    <location>
        <begin position="1"/>
        <end position="33"/>
    </location>
</feature>
<protein>
    <submittedName>
        <fullName evidence="2">Uncharacterized protein</fullName>
    </submittedName>
</protein>
<evidence type="ECO:0000313" key="2">
    <source>
        <dbReference type="EMBL" id="KAG5643213.1"/>
    </source>
</evidence>
<dbReference type="Proteomes" id="UP000775547">
    <property type="component" value="Unassembled WGS sequence"/>
</dbReference>
<reference evidence="2" key="1">
    <citation type="submission" date="2020-07" db="EMBL/GenBank/DDBJ databases">
        <authorList>
            <person name="Nieuwenhuis M."/>
            <person name="Van De Peppel L.J.J."/>
        </authorList>
    </citation>
    <scope>NUCLEOTIDE SEQUENCE</scope>
    <source>
        <strain evidence="2">AP01</strain>
        <tissue evidence="2">Mycelium</tissue>
    </source>
</reference>
<comment type="caution">
    <text evidence="2">The sequence shown here is derived from an EMBL/GenBank/DDBJ whole genome shotgun (WGS) entry which is preliminary data.</text>
</comment>
<dbReference type="EMBL" id="JABCKV010000127">
    <property type="protein sequence ID" value="KAG5643213.1"/>
    <property type="molecule type" value="Genomic_DNA"/>
</dbReference>
<gene>
    <name evidence="2" type="ORF">DXG03_001331</name>
</gene>
<feature type="region of interest" description="Disordered" evidence="1">
    <location>
        <begin position="47"/>
        <end position="103"/>
    </location>
</feature>
<reference evidence="2" key="2">
    <citation type="submission" date="2021-10" db="EMBL/GenBank/DDBJ databases">
        <title>Phylogenomics reveals ancestral predisposition of the termite-cultivated fungus Termitomyces towards a domesticated lifestyle.</title>
        <authorList>
            <person name="Auxier B."/>
            <person name="Grum-Grzhimaylo A."/>
            <person name="Cardenas M.E."/>
            <person name="Lodge J.D."/>
            <person name="Laessoe T."/>
            <person name="Pedersen O."/>
            <person name="Smith M.E."/>
            <person name="Kuyper T.W."/>
            <person name="Franco-Molano E.A."/>
            <person name="Baroni T.J."/>
            <person name="Aanen D.K."/>
        </authorList>
    </citation>
    <scope>NUCLEOTIDE SEQUENCE</scope>
    <source>
        <strain evidence="2">AP01</strain>
        <tissue evidence="2">Mycelium</tissue>
    </source>
</reference>
<evidence type="ECO:0000313" key="3">
    <source>
        <dbReference type="Proteomes" id="UP000775547"/>
    </source>
</evidence>
<sequence>MNSPPDPGSPISTDTDSGPEEVFQTQGPSGAPHFITTVARDITQSFISGGSKRRLPGSSNFGASSSSRDPKSRRRLDVGKSGGGAGGASLWEGQKESKREDKDVVDQHLVEFLRREIGDPFDDSAIQKHA</sequence>
<keyword evidence="3" id="KW-1185">Reference proteome</keyword>